<protein>
    <recommendedName>
        <fullName evidence="4">FHA domain-containing protein</fullName>
    </recommendedName>
</protein>
<feature type="compositionally biased region" description="Basic and acidic residues" evidence="2">
    <location>
        <begin position="628"/>
        <end position="647"/>
    </location>
</feature>
<dbReference type="SMART" id="SM00240">
    <property type="entry name" value="FHA"/>
    <property type="match status" value="1"/>
</dbReference>
<feature type="compositionally biased region" description="Pro residues" evidence="2">
    <location>
        <begin position="433"/>
        <end position="443"/>
    </location>
</feature>
<accession>A0A4P7NTK5</accession>
<feature type="region of interest" description="Disordered" evidence="2">
    <location>
        <begin position="556"/>
        <end position="582"/>
    </location>
</feature>
<feature type="region of interest" description="Disordered" evidence="2">
    <location>
        <begin position="1"/>
        <end position="81"/>
    </location>
</feature>
<evidence type="ECO:0000256" key="1">
    <source>
        <dbReference type="SAM" id="Coils"/>
    </source>
</evidence>
<dbReference type="CDD" id="cd22679">
    <property type="entry name" value="FHA_SLMAP"/>
    <property type="match status" value="1"/>
</dbReference>
<dbReference type="AlphaFoldDB" id="A0A4P7NTK5"/>
<name>A0A4P7NTK5_PYROR</name>
<keyword evidence="3" id="KW-1133">Transmembrane helix</keyword>
<evidence type="ECO:0000259" key="4">
    <source>
        <dbReference type="PROSITE" id="PS50006"/>
    </source>
</evidence>
<dbReference type="InterPro" id="IPR000253">
    <property type="entry name" value="FHA_dom"/>
</dbReference>
<dbReference type="PROSITE" id="PS50006">
    <property type="entry name" value="FHA_DOMAIN"/>
    <property type="match status" value="1"/>
</dbReference>
<feature type="transmembrane region" description="Helical" evidence="3">
    <location>
        <begin position="776"/>
        <end position="797"/>
    </location>
</feature>
<feature type="compositionally biased region" description="Basic and acidic residues" evidence="2">
    <location>
        <begin position="655"/>
        <end position="671"/>
    </location>
</feature>
<evidence type="ECO:0000256" key="3">
    <source>
        <dbReference type="SAM" id="Phobius"/>
    </source>
</evidence>
<evidence type="ECO:0000313" key="6">
    <source>
        <dbReference type="Proteomes" id="UP000294847"/>
    </source>
</evidence>
<dbReference type="PANTHER" id="PTHR15715:SF37">
    <property type="entry name" value="LD47843P"/>
    <property type="match status" value="1"/>
</dbReference>
<dbReference type="SUPFAM" id="SSF49879">
    <property type="entry name" value="SMAD/FHA domain"/>
    <property type="match status" value="1"/>
</dbReference>
<proteinExistence type="predicted"/>
<dbReference type="InterPro" id="IPR008984">
    <property type="entry name" value="SMAD_FHA_dom_sf"/>
</dbReference>
<dbReference type="CDD" id="cd22249">
    <property type="entry name" value="UDM1_RNF168_RNF169-like"/>
    <property type="match status" value="1"/>
</dbReference>
<dbReference type="EMBL" id="CP034210">
    <property type="protein sequence ID" value="QBZ65855.1"/>
    <property type="molecule type" value="Genomic_DNA"/>
</dbReference>
<feature type="compositionally biased region" description="Low complexity" evidence="2">
    <location>
        <begin position="756"/>
        <end position="769"/>
    </location>
</feature>
<feature type="compositionally biased region" description="Polar residues" evidence="2">
    <location>
        <begin position="716"/>
        <end position="729"/>
    </location>
</feature>
<reference evidence="5 6" key="1">
    <citation type="journal article" date="2019" name="Mol. Biol. Evol.">
        <title>Blast fungal genomes show frequent chromosomal changes, gene gains and losses, and effector gene turnover.</title>
        <authorList>
            <person name="Gomez Luciano L.B."/>
            <person name="Jason Tsai I."/>
            <person name="Chuma I."/>
            <person name="Tosa Y."/>
            <person name="Chen Y.H."/>
            <person name="Li J.Y."/>
            <person name="Li M.Y."/>
            <person name="Jade Lu M.Y."/>
            <person name="Nakayashiki H."/>
            <person name="Li W.H."/>
        </authorList>
    </citation>
    <scope>NUCLEOTIDE SEQUENCE [LARGE SCALE GENOMIC DNA]</scope>
    <source>
        <strain evidence="5">MZ5-1-6</strain>
    </source>
</reference>
<dbReference type="InterPro" id="IPR051176">
    <property type="entry name" value="Cent_Immune-Sig_Mod"/>
</dbReference>
<feature type="region of interest" description="Disordered" evidence="2">
    <location>
        <begin position="628"/>
        <end position="773"/>
    </location>
</feature>
<feature type="compositionally biased region" description="Low complexity" evidence="2">
    <location>
        <begin position="49"/>
        <end position="65"/>
    </location>
</feature>
<gene>
    <name evidence="5" type="ORF">PoMZ_12822</name>
</gene>
<evidence type="ECO:0000256" key="2">
    <source>
        <dbReference type="SAM" id="MobiDB-lite"/>
    </source>
</evidence>
<feature type="compositionally biased region" description="Low complexity" evidence="2">
    <location>
        <begin position="700"/>
        <end position="715"/>
    </location>
</feature>
<keyword evidence="3" id="KW-0812">Transmembrane</keyword>
<feature type="coiled-coil region" evidence="1">
    <location>
        <begin position="366"/>
        <end position="393"/>
    </location>
</feature>
<feature type="coiled-coil region" evidence="1">
    <location>
        <begin position="484"/>
        <end position="532"/>
    </location>
</feature>
<dbReference type="Gene3D" id="2.60.200.20">
    <property type="match status" value="1"/>
</dbReference>
<feature type="region of interest" description="Disordered" evidence="2">
    <location>
        <begin position="401"/>
        <end position="481"/>
    </location>
</feature>
<organism evidence="5 6">
    <name type="scientific">Pyricularia oryzae</name>
    <name type="common">Rice blast fungus</name>
    <name type="synonym">Magnaporthe oryzae</name>
    <dbReference type="NCBI Taxonomy" id="318829"/>
    <lineage>
        <taxon>Eukaryota</taxon>
        <taxon>Fungi</taxon>
        <taxon>Dikarya</taxon>
        <taxon>Ascomycota</taxon>
        <taxon>Pezizomycotina</taxon>
        <taxon>Sordariomycetes</taxon>
        <taxon>Sordariomycetidae</taxon>
        <taxon>Magnaporthales</taxon>
        <taxon>Pyriculariaceae</taxon>
        <taxon>Pyricularia</taxon>
    </lineage>
</organism>
<keyword evidence="3" id="KW-0472">Membrane</keyword>
<feature type="compositionally biased region" description="Polar residues" evidence="2">
    <location>
        <begin position="469"/>
        <end position="481"/>
    </location>
</feature>
<dbReference type="GO" id="GO:0005737">
    <property type="term" value="C:cytoplasm"/>
    <property type="evidence" value="ECO:0007669"/>
    <property type="project" value="TreeGrafter"/>
</dbReference>
<feature type="domain" description="FHA" evidence="4">
    <location>
        <begin position="185"/>
        <end position="242"/>
    </location>
</feature>
<dbReference type="FunFam" id="2.60.200.20:FF:000127">
    <property type="entry name" value="Uncharacterized protein C3H7.13"/>
    <property type="match status" value="1"/>
</dbReference>
<dbReference type="Proteomes" id="UP000294847">
    <property type="component" value="Chromosome 7"/>
</dbReference>
<keyword evidence="1" id="KW-0175">Coiled coil</keyword>
<dbReference type="Pfam" id="PF00498">
    <property type="entry name" value="FHA"/>
    <property type="match status" value="1"/>
</dbReference>
<dbReference type="PANTHER" id="PTHR15715">
    <property type="entry name" value="CENTROSOMAL PROTEIN OF 170 KDA"/>
    <property type="match status" value="1"/>
</dbReference>
<evidence type="ECO:0000313" key="5">
    <source>
        <dbReference type="EMBL" id="QBZ65855.1"/>
    </source>
</evidence>
<sequence>MTAVASPPSFANINRPAWGLNGSSSLHAMNSDESRGVFTPRKALQRTNSASSVSSTASTSSTGTVINGHTNGAPSAAAGDVNGWNRKRVQPKGQWSQQPQPVKPDGVDFSRMPANRPAPSAVNGNASMHQAPIMGGLQTQVGQQGMIGRPVGDPIGVNQPVLYLLSLNGTFERKTISVPFSPDTLRIGRQTNARTVPTPVNGYFDSKVLSRQHAEIWAERSGKIYIRDIKSSNGTFVNGTRLSPENRDSEPHELQTSDHLELGIDIVNEDQKSVVHHKVAAKVEHAGFVNPTHALMDMSFGDIDPSGGHMMMQQMAGMPQRGRTGSQPSLNNGRMAPNAVMPGVQQNGMMQRNGYWMGPYPMETICNRLDQERRLAKSQLNELQRTADFLQALAGKDDIKLSDHTDAPGSKQAVNNSAVFRSDSGKATRFSEPPAPPPQQPLPEKPDAARSNGDPPSLKRGTTERPKLPQTSTSPVRQENFSQIIQLTETLNTAKKEIEGQSARIRDLEEMVQKEREQRQSAEGLVRKLEDAAVEIHANGPTKADIQDTLLAETFEPPADMSNKATDPVATKTDSDLQTEPETTANLETIETATAAADAAAAAEAAAKLQDRMDEILKEMINLREELESQRKRADKAEAERDGDRQTLAEMISQLRERDEQIAKLEAERNSRSRSSARSRGRSGAPSSLSEGDIKPVIGSYPETPTSSVTPSATPNSGQSTNASSQTGVSDDESTAGNDPTADKPTLSRASTITPLSKSLVHGSSSGSSDPAMAQAAPYASMIGVVLIGMGLMAWINGWQPQPRLDR</sequence>